<evidence type="ECO:0000256" key="1">
    <source>
        <dbReference type="SAM" id="MobiDB-lite"/>
    </source>
</evidence>
<accession>A0A017SD85</accession>
<dbReference type="STRING" id="1388766.A0A017SD85"/>
<dbReference type="HOGENOM" id="CLU_044861_0_0_1"/>
<feature type="compositionally biased region" description="Basic and acidic residues" evidence="1">
    <location>
        <begin position="170"/>
        <end position="183"/>
    </location>
</feature>
<dbReference type="EMBL" id="KK088425">
    <property type="protein sequence ID" value="EYE94564.1"/>
    <property type="molecule type" value="Genomic_DNA"/>
</dbReference>
<feature type="compositionally biased region" description="Basic and acidic residues" evidence="1">
    <location>
        <begin position="148"/>
        <end position="160"/>
    </location>
</feature>
<evidence type="ECO:0000313" key="2">
    <source>
        <dbReference type="EMBL" id="EYE94564.1"/>
    </source>
</evidence>
<evidence type="ECO:0000313" key="3">
    <source>
        <dbReference type="Proteomes" id="UP000019804"/>
    </source>
</evidence>
<feature type="compositionally biased region" description="Low complexity" evidence="1">
    <location>
        <begin position="358"/>
        <end position="369"/>
    </location>
</feature>
<dbReference type="Proteomes" id="UP000019804">
    <property type="component" value="Unassembled WGS sequence"/>
</dbReference>
<feature type="compositionally biased region" description="Polar residues" evidence="1">
    <location>
        <begin position="413"/>
        <end position="422"/>
    </location>
</feature>
<dbReference type="OrthoDB" id="4507572at2759"/>
<reference evidence="3" key="1">
    <citation type="journal article" date="2014" name="Nat. Commun.">
        <title>Genomic adaptations of the halophilic Dead Sea filamentous fungus Eurotium rubrum.</title>
        <authorList>
            <person name="Kis-Papo T."/>
            <person name="Weig A.R."/>
            <person name="Riley R."/>
            <person name="Persoh D."/>
            <person name="Salamov A."/>
            <person name="Sun H."/>
            <person name="Lipzen A."/>
            <person name="Wasser S.P."/>
            <person name="Rambold G."/>
            <person name="Grigoriev I.V."/>
            <person name="Nevo E."/>
        </authorList>
    </citation>
    <scope>NUCLEOTIDE SEQUENCE [LARGE SCALE GENOMIC DNA]</scope>
    <source>
        <strain evidence="3">CBS 135680</strain>
    </source>
</reference>
<proteinExistence type="predicted"/>
<organism evidence="2 3">
    <name type="scientific">Aspergillus ruber (strain CBS 135680)</name>
    <dbReference type="NCBI Taxonomy" id="1388766"/>
    <lineage>
        <taxon>Eukaryota</taxon>
        <taxon>Fungi</taxon>
        <taxon>Dikarya</taxon>
        <taxon>Ascomycota</taxon>
        <taxon>Pezizomycotina</taxon>
        <taxon>Eurotiomycetes</taxon>
        <taxon>Eurotiomycetidae</taxon>
        <taxon>Eurotiales</taxon>
        <taxon>Aspergillaceae</taxon>
        <taxon>Aspergillus</taxon>
        <taxon>Aspergillus subgen. Aspergillus</taxon>
    </lineage>
</organism>
<feature type="region of interest" description="Disordered" evidence="1">
    <location>
        <begin position="12"/>
        <end position="475"/>
    </location>
</feature>
<feature type="compositionally biased region" description="Low complexity" evidence="1">
    <location>
        <begin position="313"/>
        <end position="325"/>
    </location>
</feature>
<dbReference type="GeneID" id="63694153"/>
<feature type="compositionally biased region" description="Polar residues" evidence="1">
    <location>
        <begin position="28"/>
        <end position="43"/>
    </location>
</feature>
<name>A0A017SD85_ASPRC</name>
<sequence>MWAKVPFHWAKKSTTIENSTTNTSSLNQRDYQSPNRSSSTLSGDQGYYSKDLPELPNEDPKLSHPGRGPDSKPRSASATFTRFAATESPRHRASSTASQFPSDQPDFDRDPNNSDLASPDISPPGTPNSLNRGLDSRGSAQISPIEEEPQHDSIKAEQMETKFTSHIPTLRKDARKENFEPNSERSYMLSNHSRENSGKFGGHSSRVLSWGKEQLQPKKKFAEVRSRIARQNDDESPFVASEPWRGPSGRAPIMSPIHEKSRARSSSRLHPSRSFDRLGEYDQAPDSTTRLQPSVVTTITAQEKPAGFRKQSTSRSRAPSASAGSQLPVSEGYKNSTPPRVDLPMSNLGTSLAEFKLTAPTPTTDTFPTSDEHQPDQPEFPMSRSSAATDISARMENSRTSSPAPASIADSFESASQQSIENDLSIMSRKRPVPSTMAPGRKPLRKPTPTQAAAEAAAKGLSPVPPQEHQQPKSRIETLEERQGTLARRKTNITTIISELNQVFQPTSTAYDMAAREEVKKTIAHLNNELAGIVREEHDVGLKLLRAWKKRDDQDLYGGGTGLWVKRVTS</sequence>
<feature type="compositionally biased region" description="Basic and acidic residues" evidence="1">
    <location>
        <begin position="220"/>
        <end position="233"/>
    </location>
</feature>
<feature type="compositionally biased region" description="Basic and acidic residues" evidence="1">
    <location>
        <begin position="58"/>
        <end position="73"/>
    </location>
</feature>
<dbReference type="RefSeq" id="XP_040638252.1">
    <property type="nucleotide sequence ID" value="XM_040779029.1"/>
</dbReference>
<dbReference type="PANTHER" id="PTHR42023">
    <property type="entry name" value="BHLH DOMAIN-CONTAINING PROTEIN"/>
    <property type="match status" value="1"/>
</dbReference>
<protein>
    <submittedName>
        <fullName evidence="2">Uncharacterized protein</fullName>
    </submittedName>
</protein>
<feature type="compositionally biased region" description="Low complexity" evidence="1">
    <location>
        <begin position="13"/>
        <end position="27"/>
    </location>
</feature>
<feature type="compositionally biased region" description="Polar residues" evidence="1">
    <location>
        <begin position="285"/>
        <end position="301"/>
    </location>
</feature>
<keyword evidence="3" id="KW-1185">Reference proteome</keyword>
<dbReference type="PANTHER" id="PTHR42023:SF1">
    <property type="entry name" value="BHLH DOMAIN-CONTAINING PROTEIN"/>
    <property type="match status" value="1"/>
</dbReference>
<feature type="compositionally biased region" description="Low complexity" evidence="1">
    <location>
        <begin position="74"/>
        <end position="86"/>
    </location>
</feature>
<gene>
    <name evidence="2" type="ORF">EURHEDRAFT_378027</name>
</gene>
<dbReference type="AlphaFoldDB" id="A0A017SD85"/>